<proteinExistence type="predicted"/>
<dbReference type="PANTHER" id="PTHR36924:SF1">
    <property type="entry name" value="ANTITOXIN HIGA-1"/>
    <property type="match status" value="1"/>
</dbReference>
<evidence type="ECO:0000256" key="2">
    <source>
        <dbReference type="SAM" id="MobiDB-lite"/>
    </source>
</evidence>
<dbReference type="InterPro" id="IPR013430">
    <property type="entry name" value="Toxin_antidote_HigA"/>
</dbReference>
<keyword evidence="1" id="KW-0238">DNA-binding</keyword>
<sequence length="131" mass="14539">MTIGPMTDPTISPTPDALGEDDPLVPDPGLVDDAEAPVPPGEILGASFMLPRGLLPTPLARALRVPVNRITDILSGKRRITAQTALLLATYFDTSPEFWLRLQMEYDLRCARRRGRIRTHLQAIQSARRLR</sequence>
<evidence type="ECO:0000313" key="4">
    <source>
        <dbReference type="EMBL" id="MEX0387360.1"/>
    </source>
</evidence>
<name>A0ABV3SDI2_9GAMM</name>
<comment type="caution">
    <text evidence="4">The sequence shown here is derived from an EMBL/GenBank/DDBJ whole genome shotgun (WGS) entry which is preliminary data.</text>
</comment>
<dbReference type="PANTHER" id="PTHR36924">
    <property type="entry name" value="ANTITOXIN HIGA-1"/>
    <property type="match status" value="1"/>
</dbReference>
<dbReference type="InterPro" id="IPR010982">
    <property type="entry name" value="Lambda_DNA-bd_dom_sf"/>
</dbReference>
<reference evidence="4 5" key="1">
    <citation type="submission" date="2024-02" db="EMBL/GenBank/DDBJ databases">
        <title>New especies of Spiribacter isolated from saline water.</title>
        <authorList>
            <person name="Leon M.J."/>
            <person name="De La Haba R."/>
            <person name="Sanchez-Porro C."/>
            <person name="Ventosa A."/>
        </authorList>
    </citation>
    <scope>NUCLEOTIDE SEQUENCE [LARGE SCALE GENOMIC DNA]</scope>
    <source>
        <strain evidence="5">ag22IC4-227</strain>
    </source>
</reference>
<dbReference type="EMBL" id="JBAKFJ010000002">
    <property type="protein sequence ID" value="MEX0387360.1"/>
    <property type="molecule type" value="Genomic_DNA"/>
</dbReference>
<feature type="compositionally biased region" description="Acidic residues" evidence="2">
    <location>
        <begin position="18"/>
        <end position="35"/>
    </location>
</feature>
<feature type="domain" description="HTH cro/C1-type" evidence="3">
    <location>
        <begin position="59"/>
        <end position="99"/>
    </location>
</feature>
<dbReference type="CDD" id="cd00093">
    <property type="entry name" value="HTH_XRE"/>
    <property type="match status" value="1"/>
</dbReference>
<dbReference type="InterPro" id="IPR001387">
    <property type="entry name" value="Cro/C1-type_HTH"/>
</dbReference>
<dbReference type="SUPFAM" id="SSF47413">
    <property type="entry name" value="lambda repressor-like DNA-binding domains"/>
    <property type="match status" value="1"/>
</dbReference>
<accession>A0ABV3SDI2</accession>
<keyword evidence="5" id="KW-1185">Reference proteome</keyword>
<dbReference type="PROSITE" id="PS50943">
    <property type="entry name" value="HTH_CROC1"/>
    <property type="match status" value="1"/>
</dbReference>
<organism evidence="4 5">
    <name type="scientific">Spiribacter onubensis</name>
    <dbReference type="NCBI Taxonomy" id="3122420"/>
    <lineage>
        <taxon>Bacteria</taxon>
        <taxon>Pseudomonadati</taxon>
        <taxon>Pseudomonadota</taxon>
        <taxon>Gammaproteobacteria</taxon>
        <taxon>Chromatiales</taxon>
        <taxon>Ectothiorhodospiraceae</taxon>
        <taxon>Spiribacter</taxon>
    </lineage>
</organism>
<evidence type="ECO:0000256" key="1">
    <source>
        <dbReference type="ARBA" id="ARBA00023125"/>
    </source>
</evidence>
<dbReference type="NCBIfam" id="TIGR02607">
    <property type="entry name" value="antidote_HigA"/>
    <property type="match status" value="1"/>
</dbReference>
<dbReference type="RefSeq" id="WP_367968038.1">
    <property type="nucleotide sequence ID" value="NZ_JBAKFJ010000002.1"/>
</dbReference>
<evidence type="ECO:0000313" key="5">
    <source>
        <dbReference type="Proteomes" id="UP001556653"/>
    </source>
</evidence>
<evidence type="ECO:0000259" key="3">
    <source>
        <dbReference type="PROSITE" id="PS50943"/>
    </source>
</evidence>
<protein>
    <submittedName>
        <fullName evidence="4">HigA family addiction module antitoxin</fullName>
    </submittedName>
</protein>
<dbReference type="Pfam" id="PF01381">
    <property type="entry name" value="HTH_3"/>
    <property type="match status" value="1"/>
</dbReference>
<dbReference type="Proteomes" id="UP001556653">
    <property type="component" value="Unassembled WGS sequence"/>
</dbReference>
<gene>
    <name evidence="4" type="ORF">V6X64_10220</name>
</gene>
<feature type="region of interest" description="Disordered" evidence="2">
    <location>
        <begin position="1"/>
        <end position="38"/>
    </location>
</feature>
<dbReference type="Gene3D" id="1.10.260.40">
    <property type="entry name" value="lambda repressor-like DNA-binding domains"/>
    <property type="match status" value="1"/>
</dbReference>